<gene>
    <name evidence="3" type="ORF">GA0070563_1397</name>
</gene>
<evidence type="ECO:0000313" key="3">
    <source>
        <dbReference type="EMBL" id="SCF50470.1"/>
    </source>
</evidence>
<feature type="transmembrane region" description="Helical" evidence="2">
    <location>
        <begin position="32"/>
        <end position="53"/>
    </location>
</feature>
<evidence type="ECO:0000256" key="2">
    <source>
        <dbReference type="SAM" id="Phobius"/>
    </source>
</evidence>
<proteinExistence type="predicted"/>
<keyword evidence="2" id="KW-1133">Transmembrane helix</keyword>
<accession>A0A1C5AZ27</accession>
<evidence type="ECO:0000256" key="1">
    <source>
        <dbReference type="SAM" id="MobiDB-lite"/>
    </source>
</evidence>
<keyword evidence="2" id="KW-0472">Membrane</keyword>
<keyword evidence="4" id="KW-1185">Reference proteome</keyword>
<feature type="region of interest" description="Disordered" evidence="1">
    <location>
        <begin position="81"/>
        <end position="144"/>
    </location>
</feature>
<feature type="compositionally biased region" description="Acidic residues" evidence="1">
    <location>
        <begin position="135"/>
        <end position="144"/>
    </location>
</feature>
<dbReference type="Proteomes" id="UP000183585">
    <property type="component" value="Unassembled WGS sequence"/>
</dbReference>
<dbReference type="AlphaFoldDB" id="A0A1C5AZ27"/>
<protein>
    <submittedName>
        <fullName evidence="3">Uncharacterized protein</fullName>
    </submittedName>
</protein>
<evidence type="ECO:0000313" key="4">
    <source>
        <dbReference type="Proteomes" id="UP000183585"/>
    </source>
</evidence>
<organism evidence="3 4">
    <name type="scientific">Micromonospora carbonacea</name>
    <dbReference type="NCBI Taxonomy" id="47853"/>
    <lineage>
        <taxon>Bacteria</taxon>
        <taxon>Bacillati</taxon>
        <taxon>Actinomycetota</taxon>
        <taxon>Actinomycetes</taxon>
        <taxon>Micromonosporales</taxon>
        <taxon>Micromonosporaceae</taxon>
        <taxon>Micromonospora</taxon>
    </lineage>
</organism>
<dbReference type="EMBL" id="FMCT01000039">
    <property type="protein sequence ID" value="SCF50470.1"/>
    <property type="molecule type" value="Genomic_DNA"/>
</dbReference>
<reference evidence="4" key="1">
    <citation type="submission" date="2016-06" db="EMBL/GenBank/DDBJ databases">
        <authorList>
            <person name="Varghese N."/>
            <person name="Submissions Spin"/>
        </authorList>
    </citation>
    <scope>NUCLEOTIDE SEQUENCE [LARGE SCALE GENOMIC DNA]</scope>
    <source>
        <strain evidence="4">DSM 43168</strain>
    </source>
</reference>
<name>A0A1C5AZ27_9ACTN</name>
<keyword evidence="2" id="KW-0812">Transmembrane</keyword>
<sequence>MRGWAVVIAVGVVVAALGVFLAVQTLDRADKFASVFGLFVAVAGLGLSAYGVFGVRRAAGGQSVADSVVGGGVTQVRGVRGNVRFGPSAPAAGSPSIPAPPRPSAAGPEADGVPAGDGQSVTRSWTAGPVRQVDDVDGDVDIDR</sequence>
<feature type="compositionally biased region" description="Low complexity" evidence="1">
    <location>
        <begin position="81"/>
        <end position="96"/>
    </location>
</feature>